<dbReference type="InterPro" id="IPR032819">
    <property type="entry name" value="TruB_C"/>
</dbReference>
<dbReference type="InterPro" id="IPR014780">
    <property type="entry name" value="tRNA_psdUridine_synth_TruB"/>
</dbReference>
<dbReference type="Pfam" id="PF01509">
    <property type="entry name" value="TruB_N"/>
    <property type="match status" value="1"/>
</dbReference>
<dbReference type="SUPFAM" id="SSF55120">
    <property type="entry name" value="Pseudouridine synthase"/>
    <property type="match status" value="1"/>
</dbReference>
<dbReference type="KEGG" id="wna:KA717_38845"/>
<evidence type="ECO:0000256" key="1">
    <source>
        <dbReference type="ARBA" id="ARBA00000385"/>
    </source>
</evidence>
<dbReference type="InterPro" id="IPR020103">
    <property type="entry name" value="PsdUridine_synth_cat_dom_sf"/>
</dbReference>
<organism evidence="8">
    <name type="scientific">Woronichinia naegeliana WA131</name>
    <dbReference type="NCBI Taxonomy" id="2824559"/>
    <lineage>
        <taxon>Bacteria</taxon>
        <taxon>Bacillati</taxon>
        <taxon>Cyanobacteriota</taxon>
        <taxon>Cyanophyceae</taxon>
        <taxon>Synechococcales</taxon>
        <taxon>Coelosphaeriaceae</taxon>
        <taxon>Woronichinia</taxon>
    </lineage>
</organism>
<dbReference type="GO" id="GO:0031119">
    <property type="term" value="P:tRNA pseudouridine synthesis"/>
    <property type="evidence" value="ECO:0007669"/>
    <property type="project" value="UniProtKB-UniRule"/>
</dbReference>
<keyword evidence="3 5" id="KW-0819">tRNA processing</keyword>
<evidence type="ECO:0000256" key="3">
    <source>
        <dbReference type="ARBA" id="ARBA00022694"/>
    </source>
</evidence>
<accession>A0A977PW44</accession>
<feature type="domain" description="tRNA pseudouridylate synthase B C-terminal" evidence="7">
    <location>
        <begin position="174"/>
        <end position="214"/>
    </location>
</feature>
<dbReference type="NCBIfam" id="TIGR00431">
    <property type="entry name" value="TruB"/>
    <property type="match status" value="1"/>
</dbReference>
<dbReference type="InterPro" id="IPR002501">
    <property type="entry name" value="PsdUridine_synth_N"/>
</dbReference>
<sequence>MFGFINLHKPQGWTSHDCVAKVRRLLNTRKVGHGGTLDPLATGVLPIAVGKATRLLSYLPSRKIYRAKVRFGMQTSTDDLEGEVLQTRSADHLTLSDIEPYFAQFLGQVTQIPPQYSAIQKDGKRLYELARQGKVVEVPSRQVEIFSLAVLNWLPGEFPALDLVITCGEGTYIRAIARDLGHLLGVGGTLAALERQESGGMNLEQSVTLEQLAAHPTDLIPPEKALGYLPQISLDSLTAQRWCQGQKILLPPSAAQELAIASTLVPLIANLHEENDHYLGITEIVRLETLFYLSPKVVLI</sequence>
<proteinExistence type="inferred from homology"/>
<evidence type="ECO:0000256" key="5">
    <source>
        <dbReference type="HAMAP-Rule" id="MF_01080"/>
    </source>
</evidence>
<comment type="catalytic activity">
    <reaction evidence="1 5">
        <text>uridine(55) in tRNA = pseudouridine(55) in tRNA</text>
        <dbReference type="Rhea" id="RHEA:42532"/>
        <dbReference type="Rhea" id="RHEA-COMP:10101"/>
        <dbReference type="Rhea" id="RHEA-COMP:10102"/>
        <dbReference type="ChEBI" id="CHEBI:65314"/>
        <dbReference type="ChEBI" id="CHEBI:65315"/>
        <dbReference type="EC" id="5.4.99.25"/>
    </reaction>
</comment>
<dbReference type="PANTHER" id="PTHR13767:SF2">
    <property type="entry name" value="PSEUDOURIDYLATE SYNTHASE TRUB1"/>
    <property type="match status" value="1"/>
</dbReference>
<dbReference type="GO" id="GO:1990481">
    <property type="term" value="P:mRNA pseudouridine synthesis"/>
    <property type="evidence" value="ECO:0007669"/>
    <property type="project" value="TreeGrafter"/>
</dbReference>
<gene>
    <name evidence="5 8" type="primary">truB</name>
    <name evidence="8" type="ORF">KA717_38845</name>
</gene>
<dbReference type="GO" id="GO:0003723">
    <property type="term" value="F:RNA binding"/>
    <property type="evidence" value="ECO:0007669"/>
    <property type="project" value="InterPro"/>
</dbReference>
<keyword evidence="4 5" id="KW-0413">Isomerase</keyword>
<evidence type="ECO:0000313" key="8">
    <source>
        <dbReference type="EMBL" id="UXE61269.1"/>
    </source>
</evidence>
<dbReference type="HAMAP" id="MF_01080">
    <property type="entry name" value="TruB_bact"/>
    <property type="match status" value="1"/>
</dbReference>
<dbReference type="EC" id="5.4.99.25" evidence="5"/>
<evidence type="ECO:0000259" key="6">
    <source>
        <dbReference type="Pfam" id="PF01509"/>
    </source>
</evidence>
<feature type="domain" description="Pseudouridine synthase II N-terminal" evidence="6">
    <location>
        <begin position="23"/>
        <end position="173"/>
    </location>
</feature>
<comment type="function">
    <text evidence="5">Responsible for synthesis of pseudouridine from uracil-55 in the psi GC loop of transfer RNAs.</text>
</comment>
<evidence type="ECO:0000259" key="7">
    <source>
        <dbReference type="Pfam" id="PF16198"/>
    </source>
</evidence>
<evidence type="ECO:0000256" key="2">
    <source>
        <dbReference type="ARBA" id="ARBA00005642"/>
    </source>
</evidence>
<comment type="similarity">
    <text evidence="2 5">Belongs to the pseudouridine synthase TruB family. Type 1 subfamily.</text>
</comment>
<dbReference type="Gene3D" id="3.30.2350.10">
    <property type="entry name" value="Pseudouridine synthase"/>
    <property type="match status" value="1"/>
</dbReference>
<dbReference type="PANTHER" id="PTHR13767">
    <property type="entry name" value="TRNA-PSEUDOURIDINE SYNTHASE"/>
    <property type="match status" value="1"/>
</dbReference>
<protein>
    <recommendedName>
        <fullName evidence="5">tRNA pseudouridine synthase B</fullName>
        <ecNumber evidence="5">5.4.99.25</ecNumber>
    </recommendedName>
    <alternativeName>
        <fullName evidence="5">tRNA pseudouridine(55) synthase</fullName>
        <shortName evidence="5">Psi55 synthase</shortName>
    </alternativeName>
    <alternativeName>
        <fullName evidence="5">tRNA pseudouridylate synthase</fullName>
    </alternativeName>
    <alternativeName>
        <fullName evidence="5">tRNA-uridine isomerase</fullName>
    </alternativeName>
</protein>
<dbReference type="Pfam" id="PF16198">
    <property type="entry name" value="TruB_C_2"/>
    <property type="match status" value="1"/>
</dbReference>
<dbReference type="EMBL" id="CP073041">
    <property type="protein sequence ID" value="UXE61269.1"/>
    <property type="molecule type" value="Genomic_DNA"/>
</dbReference>
<reference evidence="8" key="1">
    <citation type="submission" date="2021-04" db="EMBL/GenBank/DDBJ databases">
        <title>Genome sequence of Woronichinia naegeliana from Washington state freshwater lake bloom.</title>
        <authorList>
            <person name="Dreher T.W."/>
        </authorList>
    </citation>
    <scope>NUCLEOTIDE SEQUENCE</scope>
    <source>
        <strain evidence="8">WA131</strain>
    </source>
</reference>
<dbReference type="Proteomes" id="UP001065613">
    <property type="component" value="Chromosome"/>
</dbReference>
<feature type="active site" description="Nucleophile" evidence="5">
    <location>
        <position position="38"/>
    </location>
</feature>
<evidence type="ECO:0000256" key="4">
    <source>
        <dbReference type="ARBA" id="ARBA00023235"/>
    </source>
</evidence>
<dbReference type="CDD" id="cd02573">
    <property type="entry name" value="PseudoU_synth_EcTruB"/>
    <property type="match status" value="1"/>
</dbReference>
<dbReference type="AlphaFoldDB" id="A0A977PW44"/>
<name>A0A977PW44_9CYAN</name>
<dbReference type="GO" id="GO:0160148">
    <property type="term" value="F:tRNA pseudouridine(55) synthase activity"/>
    <property type="evidence" value="ECO:0007669"/>
    <property type="project" value="UniProtKB-EC"/>
</dbReference>